<sequence>MEEEGRKTRRIVVAVDESKESMEALSWCLGHLVNPENPDNIVIVLLYVKPPPPVYSYFDAAEFLFSGDMVAAMEKYSNDLVHAVMDRAEAVYGSFSSRINVEKVVGRGDPKDVICHTVKKLNADMLVMGSHGYGFMMRALLGSVSEHCAKNVKCPVVIVNHHGDPITTSSPSSSSSSLEAA</sequence>
<organism evidence="2 3">
    <name type="scientific">Trapa incisa</name>
    <dbReference type="NCBI Taxonomy" id="236973"/>
    <lineage>
        <taxon>Eukaryota</taxon>
        <taxon>Viridiplantae</taxon>
        <taxon>Streptophyta</taxon>
        <taxon>Embryophyta</taxon>
        <taxon>Tracheophyta</taxon>
        <taxon>Spermatophyta</taxon>
        <taxon>Magnoliopsida</taxon>
        <taxon>eudicotyledons</taxon>
        <taxon>Gunneridae</taxon>
        <taxon>Pentapetalae</taxon>
        <taxon>rosids</taxon>
        <taxon>malvids</taxon>
        <taxon>Myrtales</taxon>
        <taxon>Lythraceae</taxon>
        <taxon>Trapa</taxon>
    </lineage>
</organism>
<dbReference type="PANTHER" id="PTHR31964">
    <property type="entry name" value="ADENINE NUCLEOTIDE ALPHA HYDROLASES-LIKE SUPERFAMILY PROTEIN"/>
    <property type="match status" value="1"/>
</dbReference>
<dbReference type="AlphaFoldDB" id="A0AAN7K2U1"/>
<dbReference type="PANTHER" id="PTHR31964:SF126">
    <property type="entry name" value="ADENINE NUCLEOTIDE ALPHA HYDROLASES-LIKE SUPERFAMILY PROTEIN"/>
    <property type="match status" value="1"/>
</dbReference>
<name>A0AAN7K2U1_9MYRT</name>
<keyword evidence="3" id="KW-1185">Reference proteome</keyword>
<dbReference type="Gene3D" id="3.40.50.620">
    <property type="entry name" value="HUPs"/>
    <property type="match status" value="1"/>
</dbReference>
<accession>A0AAN7K2U1</accession>
<evidence type="ECO:0000313" key="2">
    <source>
        <dbReference type="EMBL" id="KAK4758711.1"/>
    </source>
</evidence>
<dbReference type="PRINTS" id="PR01438">
    <property type="entry name" value="UNVRSLSTRESS"/>
</dbReference>
<evidence type="ECO:0000259" key="1">
    <source>
        <dbReference type="Pfam" id="PF00582"/>
    </source>
</evidence>
<dbReference type="EMBL" id="JAXIOK010000012">
    <property type="protein sequence ID" value="KAK4758711.1"/>
    <property type="molecule type" value="Genomic_DNA"/>
</dbReference>
<comment type="caution">
    <text evidence="2">The sequence shown here is derived from an EMBL/GenBank/DDBJ whole genome shotgun (WGS) entry which is preliminary data.</text>
</comment>
<feature type="domain" description="UspA" evidence="1">
    <location>
        <begin position="8"/>
        <end position="159"/>
    </location>
</feature>
<dbReference type="SUPFAM" id="SSF52402">
    <property type="entry name" value="Adenine nucleotide alpha hydrolases-like"/>
    <property type="match status" value="1"/>
</dbReference>
<dbReference type="InterPro" id="IPR006015">
    <property type="entry name" value="Universal_stress_UspA"/>
</dbReference>
<reference evidence="2 3" key="1">
    <citation type="journal article" date="2023" name="Hortic Res">
        <title>Pangenome of water caltrop reveals structural variations and asymmetric subgenome divergence after allopolyploidization.</title>
        <authorList>
            <person name="Zhang X."/>
            <person name="Chen Y."/>
            <person name="Wang L."/>
            <person name="Yuan Y."/>
            <person name="Fang M."/>
            <person name="Shi L."/>
            <person name="Lu R."/>
            <person name="Comes H.P."/>
            <person name="Ma Y."/>
            <person name="Chen Y."/>
            <person name="Huang G."/>
            <person name="Zhou Y."/>
            <person name="Zheng Z."/>
            <person name="Qiu Y."/>
        </authorList>
    </citation>
    <scope>NUCLEOTIDE SEQUENCE [LARGE SCALE GENOMIC DNA]</scope>
    <source>
        <tissue evidence="2">Roots</tissue>
    </source>
</reference>
<protein>
    <recommendedName>
        <fullName evidence="1">UspA domain-containing protein</fullName>
    </recommendedName>
</protein>
<dbReference type="CDD" id="cd23659">
    <property type="entry name" value="USP_At3g01520-like"/>
    <property type="match status" value="1"/>
</dbReference>
<dbReference type="Proteomes" id="UP001345219">
    <property type="component" value="Chromosome 15"/>
</dbReference>
<gene>
    <name evidence="2" type="ORF">SAY87_020012</name>
</gene>
<evidence type="ECO:0000313" key="3">
    <source>
        <dbReference type="Proteomes" id="UP001345219"/>
    </source>
</evidence>
<dbReference type="InterPro" id="IPR006016">
    <property type="entry name" value="UspA"/>
</dbReference>
<dbReference type="InterPro" id="IPR014729">
    <property type="entry name" value="Rossmann-like_a/b/a_fold"/>
</dbReference>
<proteinExistence type="predicted"/>
<dbReference type="Pfam" id="PF00582">
    <property type="entry name" value="Usp"/>
    <property type="match status" value="1"/>
</dbReference>